<accession>A0A2T1HMW9</accession>
<dbReference type="OrthoDB" id="5402150at2"/>
<dbReference type="EMBL" id="PVZS01000034">
    <property type="protein sequence ID" value="PSC02931.1"/>
    <property type="molecule type" value="Genomic_DNA"/>
</dbReference>
<gene>
    <name evidence="2" type="ORF">SLNSH_21320</name>
</gene>
<dbReference type="InterPro" id="IPR007791">
    <property type="entry name" value="DjlA_N"/>
</dbReference>
<dbReference type="AlphaFoldDB" id="A0A2T1HMW9"/>
<dbReference type="Gene3D" id="1.10.3680.10">
    <property type="entry name" value="TerB-like"/>
    <property type="match status" value="1"/>
</dbReference>
<dbReference type="SUPFAM" id="SSF158682">
    <property type="entry name" value="TerB-like"/>
    <property type="match status" value="1"/>
</dbReference>
<dbReference type="Proteomes" id="UP000239772">
    <property type="component" value="Unassembled WGS sequence"/>
</dbReference>
<evidence type="ECO:0000259" key="1">
    <source>
        <dbReference type="Pfam" id="PF05099"/>
    </source>
</evidence>
<dbReference type="RefSeq" id="WP_106339763.1">
    <property type="nucleotide sequence ID" value="NZ_PVZS01000034.1"/>
</dbReference>
<protein>
    <recommendedName>
        <fullName evidence="1">Co-chaperone DjlA N-terminal domain-containing protein</fullName>
    </recommendedName>
</protein>
<sequence>MFQTLADLLQSIAGGAPAGEPAIDESQRASAALLVQVALADGRITEAEERWLEDAVMARAGLGPSEARRFIAETRARVQEAGGAAESLSAFGRQLPSDQRQQIVSLMWRVALADGRIHEVEESLIERAAEILGLSAEDTARIRAGEAAT</sequence>
<dbReference type="InterPro" id="IPR029024">
    <property type="entry name" value="TerB-like"/>
</dbReference>
<evidence type="ECO:0000313" key="2">
    <source>
        <dbReference type="EMBL" id="PSC02931.1"/>
    </source>
</evidence>
<comment type="caution">
    <text evidence="2">The sequence shown here is derived from an EMBL/GenBank/DDBJ whole genome shotgun (WGS) entry which is preliminary data.</text>
</comment>
<organism evidence="2 3">
    <name type="scientific">Alsobacter soli</name>
    <dbReference type="NCBI Taxonomy" id="2109933"/>
    <lineage>
        <taxon>Bacteria</taxon>
        <taxon>Pseudomonadati</taxon>
        <taxon>Pseudomonadota</taxon>
        <taxon>Alphaproteobacteria</taxon>
        <taxon>Hyphomicrobiales</taxon>
        <taxon>Alsobacteraceae</taxon>
        <taxon>Alsobacter</taxon>
    </lineage>
</organism>
<proteinExistence type="predicted"/>
<dbReference type="CDD" id="cd07313">
    <property type="entry name" value="terB_like_2"/>
    <property type="match status" value="1"/>
</dbReference>
<evidence type="ECO:0000313" key="3">
    <source>
        <dbReference type="Proteomes" id="UP000239772"/>
    </source>
</evidence>
<dbReference type="Pfam" id="PF05099">
    <property type="entry name" value="TerB"/>
    <property type="match status" value="1"/>
</dbReference>
<feature type="domain" description="Co-chaperone DjlA N-terminal" evidence="1">
    <location>
        <begin position="28"/>
        <end position="144"/>
    </location>
</feature>
<reference evidence="3" key="1">
    <citation type="submission" date="2018-03" db="EMBL/GenBank/DDBJ databases">
        <authorList>
            <person name="Sun L."/>
            <person name="Liu H."/>
            <person name="Chen W."/>
            <person name="Huang K."/>
            <person name="Liu W."/>
            <person name="Gao X."/>
        </authorList>
    </citation>
    <scope>NUCLEOTIDE SEQUENCE [LARGE SCALE GENOMIC DNA]</scope>
    <source>
        <strain evidence="3">SH9</strain>
    </source>
</reference>
<keyword evidence="3" id="KW-1185">Reference proteome</keyword>
<name>A0A2T1HMW9_9HYPH</name>